<dbReference type="InterPro" id="IPR019317">
    <property type="entry name" value="BRI3"/>
</dbReference>
<reference evidence="3" key="1">
    <citation type="submission" date="2023-10" db="EMBL/GenBank/DDBJ databases">
        <title>Genome assembly of Pristionchus species.</title>
        <authorList>
            <person name="Yoshida K."/>
            <person name="Sommer R.J."/>
        </authorList>
    </citation>
    <scope>NUCLEOTIDE SEQUENCE</scope>
    <source>
        <strain evidence="3">RS0144</strain>
    </source>
</reference>
<feature type="compositionally biased region" description="Low complexity" evidence="1">
    <location>
        <begin position="47"/>
        <end position="68"/>
    </location>
</feature>
<dbReference type="Pfam" id="PF10164">
    <property type="entry name" value="BRI3"/>
    <property type="match status" value="1"/>
</dbReference>
<proteinExistence type="predicted"/>
<dbReference type="AlphaFoldDB" id="A0AAV5SY39"/>
<name>A0AAV5SY39_9BILA</name>
<keyword evidence="2" id="KW-0812">Transmembrane</keyword>
<evidence type="ECO:0000313" key="4">
    <source>
        <dbReference type="Proteomes" id="UP001432027"/>
    </source>
</evidence>
<gene>
    <name evidence="3" type="ORF">PENTCL1PPCAC_9078</name>
</gene>
<evidence type="ECO:0000256" key="1">
    <source>
        <dbReference type="SAM" id="MobiDB-lite"/>
    </source>
</evidence>
<feature type="transmembrane region" description="Helical" evidence="2">
    <location>
        <begin position="111"/>
        <end position="135"/>
    </location>
</feature>
<dbReference type="Proteomes" id="UP001432027">
    <property type="component" value="Unassembled WGS sequence"/>
</dbReference>
<accession>A0AAV5SY39</accession>
<evidence type="ECO:0008006" key="5">
    <source>
        <dbReference type="Google" id="ProtNLM"/>
    </source>
</evidence>
<keyword evidence="2" id="KW-1133">Transmembrane helix</keyword>
<keyword evidence="2" id="KW-0472">Membrane</keyword>
<sequence>MGLENDLEMSQLPGSGQPSQPSSASGQNDVVQPPPAYDEAMSQPAHQQGFPQQYSQPMQQPIQQPQPVIITPEQVQMPTYVQQPQQVIITGRTCKHCRGPMLVRQDSEYRCLVVFLIVAIFLPIIWPIACCVYYFGLKRWECMNCHKRSW</sequence>
<comment type="caution">
    <text evidence="3">The sequence shown here is derived from an EMBL/GenBank/DDBJ whole genome shotgun (WGS) entry which is preliminary data.</text>
</comment>
<dbReference type="EMBL" id="BTSX01000002">
    <property type="protein sequence ID" value="GMS86903.1"/>
    <property type="molecule type" value="Genomic_DNA"/>
</dbReference>
<evidence type="ECO:0000313" key="3">
    <source>
        <dbReference type="EMBL" id="GMS86903.1"/>
    </source>
</evidence>
<organism evidence="3 4">
    <name type="scientific">Pristionchus entomophagus</name>
    <dbReference type="NCBI Taxonomy" id="358040"/>
    <lineage>
        <taxon>Eukaryota</taxon>
        <taxon>Metazoa</taxon>
        <taxon>Ecdysozoa</taxon>
        <taxon>Nematoda</taxon>
        <taxon>Chromadorea</taxon>
        <taxon>Rhabditida</taxon>
        <taxon>Rhabditina</taxon>
        <taxon>Diplogasteromorpha</taxon>
        <taxon>Diplogasteroidea</taxon>
        <taxon>Neodiplogasteridae</taxon>
        <taxon>Pristionchus</taxon>
    </lineage>
</organism>
<protein>
    <recommendedName>
        <fullName evidence="5">Brain protein I3</fullName>
    </recommendedName>
</protein>
<feature type="compositionally biased region" description="Low complexity" evidence="1">
    <location>
        <begin position="10"/>
        <end position="27"/>
    </location>
</feature>
<keyword evidence="4" id="KW-1185">Reference proteome</keyword>
<feature type="region of interest" description="Disordered" evidence="1">
    <location>
        <begin position="1"/>
        <end position="68"/>
    </location>
</feature>
<evidence type="ECO:0000256" key="2">
    <source>
        <dbReference type="SAM" id="Phobius"/>
    </source>
</evidence>